<organism evidence="1 2">
    <name type="scientific">Orbilia ellipsospora</name>
    <dbReference type="NCBI Taxonomy" id="2528407"/>
    <lineage>
        <taxon>Eukaryota</taxon>
        <taxon>Fungi</taxon>
        <taxon>Dikarya</taxon>
        <taxon>Ascomycota</taxon>
        <taxon>Pezizomycotina</taxon>
        <taxon>Orbiliomycetes</taxon>
        <taxon>Orbiliales</taxon>
        <taxon>Orbiliaceae</taxon>
        <taxon>Orbilia</taxon>
    </lineage>
</organism>
<dbReference type="SUPFAM" id="SSF52743">
    <property type="entry name" value="Subtilisin-like"/>
    <property type="match status" value="1"/>
</dbReference>
<dbReference type="InterPro" id="IPR002110">
    <property type="entry name" value="Ankyrin_rpt"/>
</dbReference>
<dbReference type="Proteomes" id="UP001365542">
    <property type="component" value="Unassembled WGS sequence"/>
</dbReference>
<accession>A0AAV9X9V5</accession>
<name>A0AAV9X9V5_9PEZI</name>
<evidence type="ECO:0000313" key="1">
    <source>
        <dbReference type="EMBL" id="KAK6538519.1"/>
    </source>
</evidence>
<dbReference type="Gene3D" id="1.25.40.20">
    <property type="entry name" value="Ankyrin repeat-containing domain"/>
    <property type="match status" value="1"/>
</dbReference>
<sequence length="610" mass="69361">MSEEYDTDSGSDIPDTDATLFQEAQKVDFSNRSKSEEFFTGNLGAFIAQRTLGRNILHDMAENVPNAKDRIQYETFLDCLLERHGSLLKSQTEDGDTPLHCAFSKKNSVFVRIVLANKEIKDIGRIFELQTKSFDNVLSCAIRASYKGIDTMIRRYLPSTFAFEQRDLYGNTLLHIAATRNPPDQQREERQLDLVNLLMESSVGAITSKNYANNTPFQEREALLGGVVANDPIANCIKIFCLRHLSRLEAIDALYKAGKERQIEFDLFGLQDPVVSATYLGNLSTHLKLDSVLKYVALPKLSAKFGGNSNAKRKVLQKGLEDMLVVFEWLSCQNVRKIIKVMVVDNGDVAHTDEVIEKCLRPFQIEIWDWKRVDLCADVVRNAAGSSIRELFLYSSGNNTVLTGWSSSVGFANAENFPKLKKVTLYIQKGLERQEILFRYLERFQQRLKSAFLHPREMVVDCVFDIDTYSYTEGPITPESTLETGHVWLKTMERFTELIYRLPFDPEQDIKIAIIDDGVDTFLPFFEGKIAAGRSFCSYSESKDLTRAYFVPLDTCNGTIMAYLICQICPRVKLYIAKLNEETDIHNERQITAESAAAVSSTRTSYYHRF</sequence>
<dbReference type="GO" id="GO:0006508">
    <property type="term" value="P:proteolysis"/>
    <property type="evidence" value="ECO:0007669"/>
    <property type="project" value="InterPro"/>
</dbReference>
<dbReference type="SMART" id="SM00248">
    <property type="entry name" value="ANK"/>
    <property type="match status" value="3"/>
</dbReference>
<evidence type="ECO:0008006" key="3">
    <source>
        <dbReference type="Google" id="ProtNLM"/>
    </source>
</evidence>
<dbReference type="Gene3D" id="3.40.50.200">
    <property type="entry name" value="Peptidase S8/S53 domain"/>
    <property type="match status" value="1"/>
</dbReference>
<dbReference type="InterPro" id="IPR036770">
    <property type="entry name" value="Ankyrin_rpt-contain_sf"/>
</dbReference>
<proteinExistence type="predicted"/>
<dbReference type="GO" id="GO:0004252">
    <property type="term" value="F:serine-type endopeptidase activity"/>
    <property type="evidence" value="ECO:0007669"/>
    <property type="project" value="InterPro"/>
</dbReference>
<keyword evidence="2" id="KW-1185">Reference proteome</keyword>
<dbReference type="InterPro" id="IPR036852">
    <property type="entry name" value="Peptidase_S8/S53_dom_sf"/>
</dbReference>
<evidence type="ECO:0000313" key="2">
    <source>
        <dbReference type="Proteomes" id="UP001365542"/>
    </source>
</evidence>
<reference evidence="1 2" key="1">
    <citation type="submission" date="2019-10" db="EMBL/GenBank/DDBJ databases">
        <authorList>
            <person name="Palmer J.M."/>
        </authorList>
    </citation>
    <scope>NUCLEOTIDE SEQUENCE [LARGE SCALE GENOMIC DNA]</scope>
    <source>
        <strain evidence="1 2">TWF694</strain>
    </source>
</reference>
<dbReference type="SUPFAM" id="SSF48403">
    <property type="entry name" value="Ankyrin repeat"/>
    <property type="match status" value="1"/>
</dbReference>
<dbReference type="AlphaFoldDB" id="A0AAV9X9V5"/>
<protein>
    <recommendedName>
        <fullName evidence="3">Ankyrin repeat protein</fullName>
    </recommendedName>
</protein>
<comment type="caution">
    <text evidence="1">The sequence shown here is derived from an EMBL/GenBank/DDBJ whole genome shotgun (WGS) entry which is preliminary data.</text>
</comment>
<dbReference type="EMBL" id="JAVHJO010000007">
    <property type="protein sequence ID" value="KAK6538519.1"/>
    <property type="molecule type" value="Genomic_DNA"/>
</dbReference>
<gene>
    <name evidence="1" type="ORF">TWF694_010099</name>
</gene>